<dbReference type="GO" id="GO:0006935">
    <property type="term" value="P:chemotaxis"/>
    <property type="evidence" value="ECO:0007669"/>
    <property type="project" value="UniProtKB-KW"/>
</dbReference>
<dbReference type="SUPFAM" id="SSF58104">
    <property type="entry name" value="Methyl-accepting chemotaxis protein (MCP) signaling domain"/>
    <property type="match status" value="1"/>
</dbReference>
<feature type="domain" description="Methyl-accepting transducer" evidence="6">
    <location>
        <begin position="272"/>
        <end position="488"/>
    </location>
</feature>
<dbReference type="Pfam" id="PF00015">
    <property type="entry name" value="MCPsignal"/>
    <property type="match status" value="1"/>
</dbReference>
<dbReference type="Gene3D" id="1.10.287.950">
    <property type="entry name" value="Methyl-accepting chemotaxis protein"/>
    <property type="match status" value="1"/>
</dbReference>
<keyword evidence="5" id="KW-0812">Transmembrane</keyword>
<proteinExistence type="inferred from homology"/>
<evidence type="ECO:0000256" key="5">
    <source>
        <dbReference type="SAM" id="Phobius"/>
    </source>
</evidence>
<dbReference type="GO" id="GO:0005886">
    <property type="term" value="C:plasma membrane"/>
    <property type="evidence" value="ECO:0007669"/>
    <property type="project" value="TreeGrafter"/>
</dbReference>
<dbReference type="PANTHER" id="PTHR43531">
    <property type="entry name" value="PROTEIN ICFG"/>
    <property type="match status" value="1"/>
</dbReference>
<dbReference type="PRINTS" id="PR00260">
    <property type="entry name" value="CHEMTRNSDUCR"/>
</dbReference>
<accession>A0A918P2X4</accession>
<evidence type="ECO:0000256" key="4">
    <source>
        <dbReference type="SAM" id="Coils"/>
    </source>
</evidence>
<comment type="similarity">
    <text evidence="2">Belongs to the methyl-accepting chemotaxis (MCP) protein family.</text>
</comment>
<keyword evidence="1" id="KW-0145">Chemotaxis</keyword>
<organism evidence="7 8">
    <name type="scientific">Paludibacterium paludis</name>
    <dbReference type="NCBI Taxonomy" id="1225769"/>
    <lineage>
        <taxon>Bacteria</taxon>
        <taxon>Pseudomonadati</taxon>
        <taxon>Pseudomonadota</taxon>
        <taxon>Betaproteobacteria</taxon>
        <taxon>Neisseriales</taxon>
        <taxon>Chromobacteriaceae</taxon>
        <taxon>Paludibacterium</taxon>
    </lineage>
</organism>
<evidence type="ECO:0000256" key="3">
    <source>
        <dbReference type="PROSITE-ProRule" id="PRU00284"/>
    </source>
</evidence>
<dbReference type="EMBL" id="BMYX01000007">
    <property type="protein sequence ID" value="GGY13183.1"/>
    <property type="molecule type" value="Genomic_DNA"/>
</dbReference>
<reference evidence="7" key="1">
    <citation type="journal article" date="2014" name="Int. J. Syst. Evol. Microbiol.">
        <title>Complete genome sequence of Corynebacterium casei LMG S-19264T (=DSM 44701T), isolated from a smear-ripened cheese.</title>
        <authorList>
            <consortium name="US DOE Joint Genome Institute (JGI-PGF)"/>
            <person name="Walter F."/>
            <person name="Albersmeier A."/>
            <person name="Kalinowski J."/>
            <person name="Ruckert C."/>
        </authorList>
    </citation>
    <scope>NUCLEOTIDE SEQUENCE</scope>
    <source>
        <strain evidence="7">KCTC 32182</strain>
    </source>
</reference>
<keyword evidence="8" id="KW-1185">Reference proteome</keyword>
<name>A0A918P2X4_9NEIS</name>
<dbReference type="Proteomes" id="UP000645257">
    <property type="component" value="Unassembled WGS sequence"/>
</dbReference>
<evidence type="ECO:0000256" key="1">
    <source>
        <dbReference type="ARBA" id="ARBA00022500"/>
    </source>
</evidence>
<dbReference type="InterPro" id="IPR051310">
    <property type="entry name" value="MCP_chemotaxis"/>
</dbReference>
<dbReference type="RefSeq" id="WP_189532993.1">
    <property type="nucleotide sequence ID" value="NZ_BMYX01000007.1"/>
</dbReference>
<feature type="coiled-coil region" evidence="4">
    <location>
        <begin position="477"/>
        <end position="504"/>
    </location>
</feature>
<keyword evidence="4" id="KW-0175">Coiled coil</keyword>
<comment type="caution">
    <text evidence="7">The sequence shown here is derived from an EMBL/GenBank/DDBJ whole genome shotgun (WGS) entry which is preliminary data.</text>
</comment>
<dbReference type="InterPro" id="IPR004089">
    <property type="entry name" value="MCPsignal_dom"/>
</dbReference>
<keyword evidence="5" id="KW-1133">Transmembrane helix</keyword>
<evidence type="ECO:0000313" key="7">
    <source>
        <dbReference type="EMBL" id="GGY13183.1"/>
    </source>
</evidence>
<dbReference type="AlphaFoldDB" id="A0A918P2X4"/>
<feature type="transmembrane region" description="Helical" evidence="5">
    <location>
        <begin position="7"/>
        <end position="33"/>
    </location>
</feature>
<protein>
    <recommendedName>
        <fullName evidence="6">Methyl-accepting transducer domain-containing protein</fullName>
    </recommendedName>
</protein>
<dbReference type="GO" id="GO:0007165">
    <property type="term" value="P:signal transduction"/>
    <property type="evidence" value="ECO:0007669"/>
    <property type="project" value="UniProtKB-KW"/>
</dbReference>
<evidence type="ECO:0000259" key="6">
    <source>
        <dbReference type="PROSITE" id="PS50111"/>
    </source>
</evidence>
<dbReference type="PROSITE" id="PS50111">
    <property type="entry name" value="CHEMOTAXIS_TRANSDUC_2"/>
    <property type="match status" value="1"/>
</dbReference>
<reference evidence="7" key="2">
    <citation type="submission" date="2020-09" db="EMBL/GenBank/DDBJ databases">
        <authorList>
            <person name="Sun Q."/>
            <person name="Kim S."/>
        </authorList>
    </citation>
    <scope>NUCLEOTIDE SEQUENCE</scope>
    <source>
        <strain evidence="7">KCTC 32182</strain>
    </source>
</reference>
<evidence type="ECO:0000313" key="8">
    <source>
        <dbReference type="Proteomes" id="UP000645257"/>
    </source>
</evidence>
<feature type="transmembrane region" description="Helical" evidence="5">
    <location>
        <begin position="191"/>
        <end position="213"/>
    </location>
</feature>
<gene>
    <name evidence="7" type="ORF">GCM10011289_15510</name>
</gene>
<dbReference type="SMART" id="SM00283">
    <property type="entry name" value="MA"/>
    <property type="match status" value="1"/>
</dbReference>
<keyword evidence="5" id="KW-0472">Membrane</keyword>
<keyword evidence="3" id="KW-0807">Transducer</keyword>
<dbReference type="InterPro" id="IPR004090">
    <property type="entry name" value="Chemotax_Me-accpt_rcpt"/>
</dbReference>
<sequence>MTRKLPIGLWLGLVFGWLAVLTALCAVMAWGALDRVETKREQAAWVASEPFPRVQAVQDALFALRGSYRDALTERDPSRLAQVVSHYRLCRQRLLDAQDRLHAVIAGRAALAAWSRDELDAKAAAAGLLPVIDEMVGMAARGERDDAMRVYVLHVQGQSETLSAPLRRLVGTAYEARSQAEEAVIATRATLTGWLIALLAAGVLSGLAAWWACRRFLLRTLGGPLETLLARMLMLADGRLPEDDGCVRPGSVMAGVSEVAQRWRRIVGEARRMLSVVRALADRSERAASEANLAAIEASAGFAALSTALDHLGRSFDLSRETLRRSALFSDEAAQGAAEGEEAVSRALDSLAAMSERVRAIGALARQTRLLALNAAVEAAAARSAGDGLHVVAGNVRDIAESTAAAVIEVEELLSAALGGMRATGGFLTRGAVDAGELADRLAAMDRAANGQAARVTGLDETLRGMVGASSGNCDHAAQIHDMATELERQVGRLEGELAFFRDA</sequence>
<dbReference type="GO" id="GO:0004888">
    <property type="term" value="F:transmembrane signaling receptor activity"/>
    <property type="evidence" value="ECO:0007669"/>
    <property type="project" value="InterPro"/>
</dbReference>
<dbReference type="PANTHER" id="PTHR43531:SF11">
    <property type="entry name" value="METHYL-ACCEPTING CHEMOTAXIS PROTEIN 3"/>
    <property type="match status" value="1"/>
</dbReference>
<evidence type="ECO:0000256" key="2">
    <source>
        <dbReference type="ARBA" id="ARBA00029447"/>
    </source>
</evidence>